<dbReference type="GO" id="GO:0008083">
    <property type="term" value="F:growth factor activity"/>
    <property type="evidence" value="ECO:0007669"/>
    <property type="project" value="UniProtKB-KW"/>
</dbReference>
<evidence type="ECO:0000256" key="1">
    <source>
        <dbReference type="ARBA" id="ARBA00004613"/>
    </source>
</evidence>
<keyword evidence="4 6" id="KW-0339">Growth factor</keyword>
<dbReference type="Gene3D" id="2.10.90.10">
    <property type="entry name" value="Cystine-knot cytokines"/>
    <property type="match status" value="1"/>
</dbReference>
<dbReference type="InterPro" id="IPR001111">
    <property type="entry name" value="TGF-b_propeptide"/>
</dbReference>
<keyword evidence="3" id="KW-0964">Secreted</keyword>
<dbReference type="InterPro" id="IPR017948">
    <property type="entry name" value="TGFb_CS"/>
</dbReference>
<dbReference type="CDD" id="cd13756">
    <property type="entry name" value="TGF_beta_BMPs_GDFs"/>
    <property type="match status" value="1"/>
</dbReference>
<evidence type="ECO:0000256" key="4">
    <source>
        <dbReference type="ARBA" id="ARBA00023030"/>
    </source>
</evidence>
<sequence>MSLSQKTMSRFGILLVLVYLLSCSYGRPQDNGRAQVKTNSHTRKNPGFQVGKVVTAGGAAEIFLRNLYQNHFYDDGQVKTSNSTVSEIIHSVQGNVDAACKLFCFDVKGIDPKEHIEKAEIRIKFSHIAGKTFSDDEIATFGLYDKNSGKLITKSAHRGADSNWIVFPMVETAVVQWFQSTGAIHEVQVKVVTASANNTVPKALICNATSGDSDGVFMVIYTDGRQLQEADYAPFLRSRLRRDIGMNKTSFQPSANKTDLCTRRDMYINTKQTFGSFLIAPLSFNAYNCVGKCDLNAAPASFSNHAMVRSLAAERMDGGGKVALHCCVATNFSTDMLGIMYFKRDGHVILRQYRNMVATECGCR</sequence>
<feature type="chain" id="PRO_5012676657" evidence="7">
    <location>
        <begin position="27"/>
        <end position="364"/>
    </location>
</feature>
<evidence type="ECO:0000256" key="3">
    <source>
        <dbReference type="ARBA" id="ARBA00022525"/>
    </source>
</evidence>
<dbReference type="Pfam" id="PF00688">
    <property type="entry name" value="TGFb_propeptide"/>
    <property type="match status" value="1"/>
</dbReference>
<dbReference type="PANTHER" id="PTHR11848">
    <property type="entry name" value="TGF-BETA FAMILY"/>
    <property type="match status" value="1"/>
</dbReference>
<accession>A0A2B4R8M3</accession>
<dbReference type="GO" id="GO:0005125">
    <property type="term" value="F:cytokine activity"/>
    <property type="evidence" value="ECO:0007669"/>
    <property type="project" value="TreeGrafter"/>
</dbReference>
<comment type="subcellular location">
    <subcellularLocation>
        <location evidence="1">Secreted</location>
    </subcellularLocation>
</comment>
<dbReference type="Pfam" id="PF00019">
    <property type="entry name" value="TGF_beta"/>
    <property type="match status" value="1"/>
</dbReference>
<evidence type="ECO:0000313" key="10">
    <source>
        <dbReference type="Proteomes" id="UP000225706"/>
    </source>
</evidence>
<dbReference type="EMBL" id="LSMT01000745">
    <property type="protein sequence ID" value="PFX14694.1"/>
    <property type="molecule type" value="Genomic_DNA"/>
</dbReference>
<gene>
    <name evidence="9" type="primary">dpp</name>
    <name evidence="9" type="ORF">AWC38_SpisGene21128</name>
</gene>
<keyword evidence="7" id="KW-0732">Signal</keyword>
<reference evidence="10" key="1">
    <citation type="journal article" date="2017" name="bioRxiv">
        <title>Comparative analysis of the genomes of Stylophora pistillata and Acropora digitifera provides evidence for extensive differences between species of corals.</title>
        <authorList>
            <person name="Voolstra C.R."/>
            <person name="Li Y."/>
            <person name="Liew Y.J."/>
            <person name="Baumgarten S."/>
            <person name="Zoccola D."/>
            <person name="Flot J.-F."/>
            <person name="Tambutte S."/>
            <person name="Allemand D."/>
            <person name="Aranda M."/>
        </authorList>
    </citation>
    <scope>NUCLEOTIDE SEQUENCE [LARGE SCALE GENOMIC DNA]</scope>
</reference>
<feature type="signal peptide" evidence="7">
    <location>
        <begin position="1"/>
        <end position="26"/>
    </location>
</feature>
<evidence type="ECO:0000256" key="5">
    <source>
        <dbReference type="ARBA" id="ARBA00023157"/>
    </source>
</evidence>
<comment type="caution">
    <text evidence="9">The sequence shown here is derived from an EMBL/GenBank/DDBJ whole genome shotgun (WGS) entry which is preliminary data.</text>
</comment>
<dbReference type="InterPro" id="IPR029034">
    <property type="entry name" value="Cystine-knot_cytokine"/>
</dbReference>
<dbReference type="SUPFAM" id="SSF57501">
    <property type="entry name" value="Cystine-knot cytokines"/>
    <property type="match status" value="1"/>
</dbReference>
<dbReference type="AlphaFoldDB" id="A0A2B4R8M3"/>
<evidence type="ECO:0000256" key="6">
    <source>
        <dbReference type="RuleBase" id="RU000354"/>
    </source>
</evidence>
<dbReference type="PANTHER" id="PTHR11848:SF302">
    <property type="entry name" value="TGF-BETA FAMILY PROFILE DOMAIN-CONTAINING PROTEIN"/>
    <property type="match status" value="1"/>
</dbReference>
<dbReference type="PROSITE" id="PS51362">
    <property type="entry name" value="TGF_BETA_2"/>
    <property type="match status" value="1"/>
</dbReference>
<dbReference type="OrthoDB" id="5987191at2759"/>
<dbReference type="STRING" id="50429.A0A2B4R8M3"/>
<evidence type="ECO:0000256" key="7">
    <source>
        <dbReference type="SAM" id="SignalP"/>
    </source>
</evidence>
<comment type="similarity">
    <text evidence="2 6">Belongs to the TGF-beta family.</text>
</comment>
<proteinExistence type="inferred from homology"/>
<evidence type="ECO:0000313" key="9">
    <source>
        <dbReference type="EMBL" id="PFX14694.1"/>
    </source>
</evidence>
<dbReference type="InterPro" id="IPR001839">
    <property type="entry name" value="TGF-b_C"/>
</dbReference>
<evidence type="ECO:0000259" key="8">
    <source>
        <dbReference type="PROSITE" id="PS51362"/>
    </source>
</evidence>
<protein>
    <submittedName>
        <fullName evidence="9">Protein decapentaplegic</fullName>
    </submittedName>
</protein>
<dbReference type="PROSITE" id="PS00250">
    <property type="entry name" value="TGF_BETA_1"/>
    <property type="match status" value="1"/>
</dbReference>
<dbReference type="InterPro" id="IPR015615">
    <property type="entry name" value="TGF-beta-rel"/>
</dbReference>
<evidence type="ECO:0000256" key="2">
    <source>
        <dbReference type="ARBA" id="ARBA00006656"/>
    </source>
</evidence>
<dbReference type="SMART" id="SM00204">
    <property type="entry name" value="TGFB"/>
    <property type="match status" value="1"/>
</dbReference>
<organism evidence="9 10">
    <name type="scientific">Stylophora pistillata</name>
    <name type="common">Smooth cauliflower coral</name>
    <dbReference type="NCBI Taxonomy" id="50429"/>
    <lineage>
        <taxon>Eukaryota</taxon>
        <taxon>Metazoa</taxon>
        <taxon>Cnidaria</taxon>
        <taxon>Anthozoa</taxon>
        <taxon>Hexacorallia</taxon>
        <taxon>Scleractinia</taxon>
        <taxon>Astrocoeniina</taxon>
        <taxon>Pocilloporidae</taxon>
        <taxon>Stylophora</taxon>
    </lineage>
</organism>
<dbReference type="Proteomes" id="UP000225706">
    <property type="component" value="Unassembled WGS sequence"/>
</dbReference>
<keyword evidence="5" id="KW-1015">Disulfide bond</keyword>
<feature type="domain" description="TGF-beta family profile" evidence="8">
    <location>
        <begin position="239"/>
        <end position="364"/>
    </location>
</feature>
<dbReference type="GO" id="GO:0005615">
    <property type="term" value="C:extracellular space"/>
    <property type="evidence" value="ECO:0007669"/>
    <property type="project" value="TreeGrafter"/>
</dbReference>
<name>A0A2B4R8M3_STYPI</name>
<keyword evidence="10" id="KW-1185">Reference proteome</keyword>